<proteinExistence type="predicted"/>
<dbReference type="Gene3D" id="3.10.180.10">
    <property type="entry name" value="2,3-Dihydroxybiphenyl 1,2-Dioxygenase, domain 1"/>
    <property type="match status" value="1"/>
</dbReference>
<organism evidence="2 3">
    <name type="scientific">Flavivirga rizhaonensis</name>
    <dbReference type="NCBI Taxonomy" id="2559571"/>
    <lineage>
        <taxon>Bacteria</taxon>
        <taxon>Pseudomonadati</taxon>
        <taxon>Bacteroidota</taxon>
        <taxon>Flavobacteriia</taxon>
        <taxon>Flavobacteriales</taxon>
        <taxon>Flavobacteriaceae</taxon>
        <taxon>Flavivirga</taxon>
    </lineage>
</organism>
<keyword evidence="3" id="KW-1185">Reference proteome</keyword>
<dbReference type="EMBL" id="SRSO01000026">
    <property type="protein sequence ID" value="TGV01226.1"/>
    <property type="molecule type" value="Genomic_DNA"/>
</dbReference>
<evidence type="ECO:0000313" key="2">
    <source>
        <dbReference type="EMBL" id="TGV01226.1"/>
    </source>
</evidence>
<accession>A0A4S1DT86</accession>
<reference evidence="2 3" key="1">
    <citation type="submission" date="2019-04" db="EMBL/GenBank/DDBJ databases">
        <authorList>
            <person name="Liu A."/>
        </authorList>
    </citation>
    <scope>NUCLEOTIDE SEQUENCE [LARGE SCALE GENOMIC DNA]</scope>
    <source>
        <strain evidence="2 3">RZ03</strain>
    </source>
</reference>
<dbReference type="RefSeq" id="WP_135878297.1">
    <property type="nucleotide sequence ID" value="NZ_SRSO01000026.1"/>
</dbReference>
<protein>
    <submittedName>
        <fullName evidence="2">VOC family protein</fullName>
    </submittedName>
</protein>
<name>A0A4S1DT86_9FLAO</name>
<feature type="domain" description="Glyoxalase-like" evidence="1">
    <location>
        <begin position="4"/>
        <end position="112"/>
    </location>
</feature>
<gene>
    <name evidence="2" type="ORF">EM932_16440</name>
</gene>
<dbReference type="SUPFAM" id="SSF54593">
    <property type="entry name" value="Glyoxalase/Bleomycin resistance protein/Dihydroxybiphenyl dioxygenase"/>
    <property type="match status" value="1"/>
</dbReference>
<dbReference type="Proteomes" id="UP000307602">
    <property type="component" value="Unassembled WGS sequence"/>
</dbReference>
<dbReference type="OrthoDB" id="2703022at2"/>
<sequence length="218" mass="25145">MKIKEIILFTANIQRQKQFYKTVLEFELVLDSEEKISFKTGASVLSFVYDEKAVNSSHFAFNIPSNQQQEALQWLQERVQILPDDDNLISDFKDWNAKAIYFYDADKNIVEFIARKNIDINSRNSFSSKNILSLSEIGIVATNLETVYNSINSIKNIPVFDGNLARFCALGNEEGLFILINKTIKKWHPTQEEAFTSNFIIKGDYNFSYENGEIKELL</sequence>
<evidence type="ECO:0000259" key="1">
    <source>
        <dbReference type="Pfam" id="PF12681"/>
    </source>
</evidence>
<dbReference type="InterPro" id="IPR029068">
    <property type="entry name" value="Glyas_Bleomycin-R_OHBP_Dase"/>
</dbReference>
<evidence type="ECO:0000313" key="3">
    <source>
        <dbReference type="Proteomes" id="UP000307602"/>
    </source>
</evidence>
<comment type="caution">
    <text evidence="2">The sequence shown here is derived from an EMBL/GenBank/DDBJ whole genome shotgun (WGS) entry which is preliminary data.</text>
</comment>
<dbReference type="InterPro" id="IPR025870">
    <property type="entry name" value="Glyoxalase-like_dom"/>
</dbReference>
<dbReference type="Pfam" id="PF12681">
    <property type="entry name" value="Glyoxalase_2"/>
    <property type="match status" value="1"/>
</dbReference>
<dbReference type="AlphaFoldDB" id="A0A4S1DT86"/>